<accession>A0A345HJS9</accession>
<dbReference type="InterPro" id="IPR032267">
    <property type="entry name" value="DUF4832"/>
</dbReference>
<dbReference type="EMBL" id="CP031194">
    <property type="protein sequence ID" value="AXG76953.1"/>
    <property type="molecule type" value="Genomic_DNA"/>
</dbReference>
<dbReference type="Proteomes" id="UP000253868">
    <property type="component" value="Chromosome"/>
</dbReference>
<dbReference type="Pfam" id="PF16116">
    <property type="entry name" value="DUF4832"/>
    <property type="match status" value="1"/>
</dbReference>
<dbReference type="RefSeq" id="WP_114658325.1">
    <property type="nucleotide sequence ID" value="NZ_CP031194.1"/>
</dbReference>
<reference evidence="5" key="1">
    <citation type="submission" date="2018-07" db="EMBL/GenBank/DDBJ databases">
        <authorList>
            <person name="Zhao J."/>
        </authorList>
    </citation>
    <scope>NUCLEOTIDE SEQUENCE [LARGE SCALE GENOMIC DNA]</scope>
    <source>
        <strain evidence="5">GSSD-12</strain>
    </source>
</reference>
<dbReference type="Pfam" id="PF16173">
    <property type="entry name" value="DUF4874"/>
    <property type="match status" value="1"/>
</dbReference>
<dbReference type="OrthoDB" id="9760654at2"/>
<feature type="domain" description="DUF4832" evidence="2">
    <location>
        <begin position="259"/>
        <end position="461"/>
    </location>
</feature>
<sequence length="481" mass="51474">MKRTPRRSGLLKGLALMGLLGTLLVGAPPVSAQDTQAAQAAQDAQASAGASADAVAASVTYPQTTDSFANPERGFYRHTSSCDQSDFSAATLQGYRVNDGATLVMCIFYLSEFRTSAISQTALNRLQRQFDAVRTAGLKTIVRFAYTDSADGADATKDRVVAHLDQLAPYLSANSDVIHVVQAGFVGAWGEGYYTQNFGNAGSVTTADWANRKAVVDKTLSVLPSTRMVQLRTPKYKRTMYGTTALPAAQAYSGTSLARLGHHNDCFLAGADDYGTYENPAVEYPYLAAETASLAMGGETCAVNTPRTSCPTTLSELKMFHWSYLNADYETNVINGWRTGGCLPEITRNLGYRFALQSGTFPTTASPGGPLAVNLTVRNDGYAAPFNPRGLELVLRNTATSQVYKLPLTGDPRTWAAGATTTIDRSVTLPANLPAGSYSLLLNLPDPQLPSRPEYSIRLANQGTWEAATGYNSLLQTVTVS</sequence>
<feature type="domain" description="DUF4874" evidence="3">
    <location>
        <begin position="70"/>
        <end position="236"/>
    </location>
</feature>
<dbReference type="AlphaFoldDB" id="A0A345HJS9"/>
<keyword evidence="5" id="KW-1185">Reference proteome</keyword>
<evidence type="ECO:0000259" key="3">
    <source>
        <dbReference type="Pfam" id="PF16173"/>
    </source>
</evidence>
<dbReference type="InterPro" id="IPR032379">
    <property type="entry name" value="DUF4874"/>
</dbReference>
<evidence type="ECO:0000256" key="1">
    <source>
        <dbReference type="SAM" id="SignalP"/>
    </source>
</evidence>
<keyword evidence="1" id="KW-0732">Signal</keyword>
<dbReference type="KEGG" id="spad:DVK44_03820"/>
<organism evidence="4 5">
    <name type="scientific">Streptomyces paludis</name>
    <dbReference type="NCBI Taxonomy" id="2282738"/>
    <lineage>
        <taxon>Bacteria</taxon>
        <taxon>Bacillati</taxon>
        <taxon>Actinomycetota</taxon>
        <taxon>Actinomycetes</taxon>
        <taxon>Kitasatosporales</taxon>
        <taxon>Streptomycetaceae</taxon>
        <taxon>Streptomyces</taxon>
    </lineage>
</organism>
<evidence type="ECO:0000313" key="5">
    <source>
        <dbReference type="Proteomes" id="UP000253868"/>
    </source>
</evidence>
<feature type="chain" id="PRO_5016732056" evidence="1">
    <location>
        <begin position="33"/>
        <end position="481"/>
    </location>
</feature>
<evidence type="ECO:0000313" key="4">
    <source>
        <dbReference type="EMBL" id="AXG76953.1"/>
    </source>
</evidence>
<name>A0A345HJS9_9ACTN</name>
<protein>
    <submittedName>
        <fullName evidence="4">DUF4832 domain-containing protein</fullName>
    </submittedName>
</protein>
<feature type="signal peptide" evidence="1">
    <location>
        <begin position="1"/>
        <end position="32"/>
    </location>
</feature>
<proteinExistence type="predicted"/>
<evidence type="ECO:0000259" key="2">
    <source>
        <dbReference type="Pfam" id="PF16116"/>
    </source>
</evidence>
<gene>
    <name evidence="4" type="ORF">DVK44_03820</name>
</gene>